<organism evidence="2 3">
    <name type="scientific">Panicum miliaceum</name>
    <name type="common">Proso millet</name>
    <name type="synonym">Broomcorn millet</name>
    <dbReference type="NCBI Taxonomy" id="4540"/>
    <lineage>
        <taxon>Eukaryota</taxon>
        <taxon>Viridiplantae</taxon>
        <taxon>Streptophyta</taxon>
        <taxon>Embryophyta</taxon>
        <taxon>Tracheophyta</taxon>
        <taxon>Spermatophyta</taxon>
        <taxon>Magnoliopsida</taxon>
        <taxon>Liliopsida</taxon>
        <taxon>Poales</taxon>
        <taxon>Poaceae</taxon>
        <taxon>PACMAD clade</taxon>
        <taxon>Panicoideae</taxon>
        <taxon>Panicodae</taxon>
        <taxon>Paniceae</taxon>
        <taxon>Panicinae</taxon>
        <taxon>Panicum</taxon>
        <taxon>Panicum sect. Panicum</taxon>
    </lineage>
</organism>
<proteinExistence type="predicted"/>
<sequence>MGAPPTCSVAIAGASGLDVDDGGNATFNPVFNVIVRVTSRSKDRACLHPATRPCGPGLLPRRPRAPGARPLRGAAAAREPRGRGAGEGGGRAGVLSGLPRRGHEDGGSGRVPGDAHEPRRQVLAGALLTCWAKIGDAAALEDSCIPSSVDARDLPQPGQLAQPM</sequence>
<feature type="compositionally biased region" description="Basic and acidic residues" evidence="1">
    <location>
        <begin position="101"/>
        <end position="116"/>
    </location>
</feature>
<reference evidence="3" key="1">
    <citation type="journal article" date="2019" name="Nat. Commun.">
        <title>The genome of broomcorn millet.</title>
        <authorList>
            <person name="Zou C."/>
            <person name="Miki D."/>
            <person name="Li D."/>
            <person name="Tang Q."/>
            <person name="Xiao L."/>
            <person name="Rajput S."/>
            <person name="Deng P."/>
            <person name="Jia W."/>
            <person name="Huang R."/>
            <person name="Zhang M."/>
            <person name="Sun Y."/>
            <person name="Hu J."/>
            <person name="Fu X."/>
            <person name="Schnable P.S."/>
            <person name="Li F."/>
            <person name="Zhang H."/>
            <person name="Feng B."/>
            <person name="Zhu X."/>
            <person name="Liu R."/>
            <person name="Schnable J.C."/>
            <person name="Zhu J.-K."/>
            <person name="Zhang H."/>
        </authorList>
    </citation>
    <scope>NUCLEOTIDE SEQUENCE [LARGE SCALE GENOMIC DNA]</scope>
</reference>
<feature type="compositionally biased region" description="Low complexity" evidence="1">
    <location>
        <begin position="55"/>
        <end position="77"/>
    </location>
</feature>
<dbReference type="EMBL" id="PQIB02000011">
    <property type="protein sequence ID" value="RLM86717.1"/>
    <property type="molecule type" value="Genomic_DNA"/>
</dbReference>
<dbReference type="Proteomes" id="UP000275267">
    <property type="component" value="Unassembled WGS sequence"/>
</dbReference>
<feature type="region of interest" description="Disordered" evidence="1">
    <location>
        <begin position="48"/>
        <end position="116"/>
    </location>
</feature>
<dbReference type="OrthoDB" id="686404at2759"/>
<protein>
    <submittedName>
        <fullName evidence="2">Uncharacterized protein</fullName>
    </submittedName>
</protein>
<gene>
    <name evidence="2" type="ORF">C2845_PM04G00480</name>
</gene>
<dbReference type="AlphaFoldDB" id="A0A3L6QSA7"/>
<name>A0A3L6QSA7_PANMI</name>
<evidence type="ECO:0000313" key="3">
    <source>
        <dbReference type="Proteomes" id="UP000275267"/>
    </source>
</evidence>
<evidence type="ECO:0000256" key="1">
    <source>
        <dbReference type="SAM" id="MobiDB-lite"/>
    </source>
</evidence>
<accession>A0A3L6QSA7</accession>
<keyword evidence="3" id="KW-1185">Reference proteome</keyword>
<comment type="caution">
    <text evidence="2">The sequence shown here is derived from an EMBL/GenBank/DDBJ whole genome shotgun (WGS) entry which is preliminary data.</text>
</comment>
<evidence type="ECO:0000313" key="2">
    <source>
        <dbReference type="EMBL" id="RLM86717.1"/>
    </source>
</evidence>